<feature type="transmembrane region" description="Helical" evidence="1">
    <location>
        <begin position="526"/>
        <end position="549"/>
    </location>
</feature>
<keyword evidence="1" id="KW-0472">Membrane</keyword>
<feature type="transmembrane region" description="Helical" evidence="1">
    <location>
        <begin position="24"/>
        <end position="44"/>
    </location>
</feature>
<organism evidence="2 3">
    <name type="scientific">Christensenella hongkongensis</name>
    <dbReference type="NCBI Taxonomy" id="270498"/>
    <lineage>
        <taxon>Bacteria</taxon>
        <taxon>Bacillati</taxon>
        <taxon>Bacillota</taxon>
        <taxon>Clostridia</taxon>
        <taxon>Christensenellales</taxon>
        <taxon>Christensenellaceae</taxon>
        <taxon>Christensenella</taxon>
    </lineage>
</organism>
<feature type="transmembrane region" description="Helical" evidence="1">
    <location>
        <begin position="644"/>
        <end position="665"/>
    </location>
</feature>
<dbReference type="RefSeq" id="WP_046442331.1">
    <property type="nucleotide sequence ID" value="NZ_LAYJ01000039.1"/>
</dbReference>
<evidence type="ECO:0000256" key="1">
    <source>
        <dbReference type="SAM" id="Phobius"/>
    </source>
</evidence>
<accession>A0A0M2NMA4</accession>
<dbReference type="InterPro" id="IPR018674">
    <property type="entry name" value="DUF2142_membrane"/>
</dbReference>
<evidence type="ECO:0000313" key="3">
    <source>
        <dbReference type="Proteomes" id="UP000034076"/>
    </source>
</evidence>
<keyword evidence="1" id="KW-1133">Transmembrane helix</keyword>
<reference evidence="2 3" key="1">
    <citation type="submission" date="2015-04" db="EMBL/GenBank/DDBJ databases">
        <title>Draft genome sequence of bacteremic isolate Catabacter hongkongensis type strain HKU16T.</title>
        <authorList>
            <person name="Lau S.K."/>
            <person name="Teng J.L."/>
            <person name="Huang Y."/>
            <person name="Curreem S.O."/>
            <person name="Tsui S.K."/>
            <person name="Woo P.C."/>
        </authorList>
    </citation>
    <scope>NUCLEOTIDE SEQUENCE [LARGE SCALE GENOMIC DNA]</scope>
    <source>
        <strain evidence="2 3">HKU16</strain>
    </source>
</reference>
<keyword evidence="1" id="KW-0812">Transmembrane</keyword>
<feature type="transmembrane region" description="Helical" evidence="1">
    <location>
        <begin position="188"/>
        <end position="208"/>
    </location>
</feature>
<gene>
    <name evidence="2" type="ORF">CHK_0386</name>
</gene>
<dbReference type="EMBL" id="LAYJ01000039">
    <property type="protein sequence ID" value="KKI52116.1"/>
    <property type="molecule type" value="Genomic_DNA"/>
</dbReference>
<keyword evidence="3" id="KW-1185">Reference proteome</keyword>
<feature type="transmembrane region" description="Helical" evidence="1">
    <location>
        <begin position="229"/>
        <end position="250"/>
    </location>
</feature>
<name>A0A0M2NMA4_9FIRM</name>
<feature type="transmembrane region" description="Helical" evidence="1">
    <location>
        <begin position="487"/>
        <end position="514"/>
    </location>
</feature>
<feature type="transmembrane region" description="Helical" evidence="1">
    <location>
        <begin position="603"/>
        <end position="624"/>
    </location>
</feature>
<dbReference type="AlphaFoldDB" id="A0A0M2NMA4"/>
<protein>
    <submittedName>
        <fullName evidence="2">Membrane protein</fullName>
    </submittedName>
</protein>
<feature type="transmembrane region" description="Helical" evidence="1">
    <location>
        <begin position="677"/>
        <end position="694"/>
    </location>
</feature>
<dbReference type="STRING" id="270498.CHK_0386"/>
<dbReference type="Proteomes" id="UP000034076">
    <property type="component" value="Unassembled WGS sequence"/>
</dbReference>
<evidence type="ECO:0000313" key="2">
    <source>
        <dbReference type="EMBL" id="KKI52116.1"/>
    </source>
</evidence>
<proteinExistence type="predicted"/>
<dbReference type="Pfam" id="PF09913">
    <property type="entry name" value="DUF2142"/>
    <property type="match status" value="1"/>
</dbReference>
<sequence>MAIIKTGDGRGWEKYMGRIVKKSIAAVVVAFLLALVMEWAVGVANPPLYYYEFNGETQSEFTAADITAAGYDQEGGLFVPNDIDPQLFVSLPQGQQTASVRIAFEAPLEGLTDVQLFYPDEYGGFSELNSALRINLKGTDEVVLNFPAGEYPELRIDIDGSFALKSIETSASPAQKIVTPEPWNLPRMMGMFAVLAIVIFLLLYFNVFGKIKGAILKAARVIRENPKRTLKVVLITAVIMIGFCLLAFGACKALHKTPVPVYFAFAASFGFVLSMFILFFKYTGKKPEYFFLAIFLSAALLLACFTPTTLALSSWDDETHYAKMQGLSYFGEDARVTTADAAFIGRAYPQTFSIEEQNAIYERLDEQYTEGAPSVNSDNQMSYEKLGYVPSAVSMFLARMFQMSFHDTLVLGRIAILVVFALLCFLAIRKLKSGKMILILLALLPTNVFLASHFSYDPWVTGFTILGFAWFFGELQELDKPLTVGNWIIMLAALAVGMGPKAIYFPMIALLFFMPKTKFSSQKTCLIYRLSVLLTMFVVLLTFLLPVLTSGMGAGDARGGSGVNSAEQLAYILNNPFSFIKMMAVYLPQYLSIGNAQMYMTSFAYLGDGAFYGILLVLLAVVVFTDRNEYDRFTTTVPHKLRTLFAALVTVVCVATVLYISFTPVGFDTVNGCQARYLMPVIFPVLYVIGTNKISNRMNRNTYNTIVFSISGLVLFFNIGYMLLGRYFLAN</sequence>
<feature type="transmembrane region" description="Helical" evidence="1">
    <location>
        <begin position="289"/>
        <end position="312"/>
    </location>
</feature>
<feature type="transmembrane region" description="Helical" evidence="1">
    <location>
        <begin position="262"/>
        <end position="282"/>
    </location>
</feature>
<comment type="caution">
    <text evidence="2">The sequence shown here is derived from an EMBL/GenBank/DDBJ whole genome shotgun (WGS) entry which is preliminary data.</text>
</comment>
<feature type="transmembrane region" description="Helical" evidence="1">
    <location>
        <begin position="706"/>
        <end position="729"/>
    </location>
</feature>
<feature type="transmembrane region" description="Helical" evidence="1">
    <location>
        <begin position="410"/>
        <end position="428"/>
    </location>
</feature>
<dbReference type="OrthoDB" id="2220917at2"/>